<dbReference type="AlphaFoldDB" id="A0AA90U0E9"/>
<reference evidence="1 2" key="1">
    <citation type="submission" date="2023-07" db="EMBL/GenBank/DDBJ databases">
        <title>Genomic Encyclopedia of Type Strains, Phase IV (KMG-IV): sequencing the most valuable type-strain genomes for metagenomic binning, comparative biology and taxonomic classification.</title>
        <authorList>
            <person name="Goeker M."/>
        </authorList>
    </citation>
    <scope>NUCLEOTIDE SEQUENCE [LARGE SCALE GENOMIC DNA]</scope>
    <source>
        <strain evidence="1 2">DSM 17273</strain>
    </source>
</reference>
<keyword evidence="2" id="KW-1185">Reference proteome</keyword>
<dbReference type="EMBL" id="JAVDQI010000008">
    <property type="protein sequence ID" value="MDR6223515.1"/>
    <property type="molecule type" value="Genomic_DNA"/>
</dbReference>
<evidence type="ECO:0000313" key="2">
    <source>
        <dbReference type="Proteomes" id="UP001185015"/>
    </source>
</evidence>
<comment type="caution">
    <text evidence="1">The sequence shown here is derived from an EMBL/GenBank/DDBJ whole genome shotgun (WGS) entry which is preliminary data.</text>
</comment>
<protein>
    <submittedName>
        <fullName evidence="1">Uncharacterized protein</fullName>
    </submittedName>
</protein>
<gene>
    <name evidence="1" type="ORF">J2750_001985</name>
</gene>
<dbReference type="Proteomes" id="UP001185015">
    <property type="component" value="Unassembled WGS sequence"/>
</dbReference>
<name>A0AA90U0E9_9EURY</name>
<organism evidence="1 2">
    <name type="scientific">Methanococcoides alaskense</name>
    <dbReference type="NCBI Taxonomy" id="325778"/>
    <lineage>
        <taxon>Archaea</taxon>
        <taxon>Methanobacteriati</taxon>
        <taxon>Methanobacteriota</taxon>
        <taxon>Stenosarchaea group</taxon>
        <taxon>Methanomicrobia</taxon>
        <taxon>Methanosarcinales</taxon>
        <taxon>Methanosarcinaceae</taxon>
        <taxon>Methanococcoides</taxon>
    </lineage>
</organism>
<dbReference type="RefSeq" id="WP_309740867.1">
    <property type="nucleotide sequence ID" value="NZ_JAVDQI010000008.1"/>
</dbReference>
<proteinExistence type="predicted"/>
<sequence>MSRTIEQYVEHLEHKFDGLVGILERKHAQADEVVYIGKEANSIDEQELDVKKAQEFINEKRVYDFVLKLTPEKAREIEIKHRSALAYLKKKAKEGDLNFKSRNVRNVIDV</sequence>
<evidence type="ECO:0000313" key="1">
    <source>
        <dbReference type="EMBL" id="MDR6223515.1"/>
    </source>
</evidence>
<accession>A0AA90U0E9</accession>